<organism evidence="1 2">
    <name type="scientific">Paenibacillus aceris</name>
    <dbReference type="NCBI Taxonomy" id="869555"/>
    <lineage>
        <taxon>Bacteria</taxon>
        <taxon>Bacillati</taxon>
        <taxon>Bacillota</taxon>
        <taxon>Bacilli</taxon>
        <taxon>Bacillales</taxon>
        <taxon>Paenibacillaceae</taxon>
        <taxon>Paenibacillus</taxon>
    </lineage>
</organism>
<keyword evidence="1" id="KW-0378">Hydrolase</keyword>
<dbReference type="PANTHER" id="PTHR34796">
    <property type="entry name" value="EXPRESSED PROTEIN"/>
    <property type="match status" value="1"/>
</dbReference>
<protein>
    <submittedName>
        <fullName evidence="1">Metal-dependent hydrolase</fullName>
    </submittedName>
</protein>
<dbReference type="InterPro" id="IPR023203">
    <property type="entry name" value="TTHA0068_sf"/>
</dbReference>
<evidence type="ECO:0000313" key="1">
    <source>
        <dbReference type="EMBL" id="MBP1963428.1"/>
    </source>
</evidence>
<keyword evidence="2" id="KW-1185">Reference proteome</keyword>
<dbReference type="InterPro" id="IPR005500">
    <property type="entry name" value="DUF309"/>
</dbReference>
<evidence type="ECO:0000313" key="2">
    <source>
        <dbReference type="Proteomes" id="UP001519344"/>
    </source>
</evidence>
<dbReference type="Pfam" id="PF03745">
    <property type="entry name" value="DUF309"/>
    <property type="match status" value="1"/>
</dbReference>
<sequence length="143" mass="16581">MAAYDRLYVAYLYYFNELRDYFECHEVMEELWLEEGRSPLYQGLLQIAVGLYHHANGNVSGSIKLFCAGLDKLAPYPANSLGIDLGRLIEESKLYVTKLHRIEEEPFAPYDLTIHLIDPELVELLEEMKQHPPQHDEEEGSHD</sequence>
<dbReference type="PANTHER" id="PTHR34796:SF1">
    <property type="entry name" value="EXPRESSED PROTEIN"/>
    <property type="match status" value="1"/>
</dbReference>
<dbReference type="SUPFAM" id="SSF140663">
    <property type="entry name" value="TTHA0068-like"/>
    <property type="match status" value="1"/>
</dbReference>
<dbReference type="EMBL" id="JAGGKV010000006">
    <property type="protein sequence ID" value="MBP1963428.1"/>
    <property type="molecule type" value="Genomic_DNA"/>
</dbReference>
<comment type="caution">
    <text evidence="1">The sequence shown here is derived from an EMBL/GenBank/DDBJ whole genome shotgun (WGS) entry which is preliminary data.</text>
</comment>
<dbReference type="Proteomes" id="UP001519344">
    <property type="component" value="Unassembled WGS sequence"/>
</dbReference>
<dbReference type="GO" id="GO:0016787">
    <property type="term" value="F:hydrolase activity"/>
    <property type="evidence" value="ECO:0007669"/>
    <property type="project" value="UniProtKB-KW"/>
</dbReference>
<accession>A0ABS4HY04</accession>
<gene>
    <name evidence="1" type="ORF">J2Z65_002647</name>
</gene>
<dbReference type="RefSeq" id="WP_167060436.1">
    <property type="nucleotide sequence ID" value="NZ_JAAOZR010000024.1"/>
</dbReference>
<reference evidence="1 2" key="1">
    <citation type="submission" date="2021-03" db="EMBL/GenBank/DDBJ databases">
        <title>Genomic Encyclopedia of Type Strains, Phase IV (KMG-IV): sequencing the most valuable type-strain genomes for metagenomic binning, comparative biology and taxonomic classification.</title>
        <authorList>
            <person name="Goeker M."/>
        </authorList>
    </citation>
    <scope>NUCLEOTIDE SEQUENCE [LARGE SCALE GENOMIC DNA]</scope>
    <source>
        <strain evidence="1 2">DSM 24950</strain>
    </source>
</reference>
<proteinExistence type="predicted"/>
<dbReference type="Gene3D" id="1.10.3450.10">
    <property type="entry name" value="TTHA0068-like"/>
    <property type="match status" value="1"/>
</dbReference>
<name>A0ABS4HY04_9BACL</name>